<accession>A0A2H8TIY2</accession>
<keyword evidence="2 6" id="KW-0238">DNA-binding</keyword>
<dbReference type="GO" id="GO:0005634">
    <property type="term" value="C:nucleus"/>
    <property type="evidence" value="ECO:0007669"/>
    <property type="project" value="UniProtKB-SubCell"/>
</dbReference>
<keyword evidence="4 6" id="KW-0539">Nucleus</keyword>
<dbReference type="InterPro" id="IPR051662">
    <property type="entry name" value="H2.0_Homeobox_NeuralPatt"/>
</dbReference>
<dbReference type="AlphaFoldDB" id="A0A2H8TIY2"/>
<dbReference type="Pfam" id="PF00046">
    <property type="entry name" value="Homeodomain"/>
    <property type="match status" value="1"/>
</dbReference>
<keyword evidence="3 6" id="KW-0371">Homeobox</keyword>
<feature type="domain" description="Homeobox" evidence="8">
    <location>
        <begin position="37"/>
        <end position="97"/>
    </location>
</feature>
<dbReference type="PRINTS" id="PR00031">
    <property type="entry name" value="HTHREPRESSR"/>
</dbReference>
<dbReference type="CDD" id="cd00086">
    <property type="entry name" value="homeodomain"/>
    <property type="match status" value="1"/>
</dbReference>
<evidence type="ECO:0000256" key="7">
    <source>
        <dbReference type="RuleBase" id="RU000682"/>
    </source>
</evidence>
<comment type="similarity">
    <text evidence="5">Belongs to the H2.0 homeobox family.</text>
</comment>
<comment type="subcellular location">
    <subcellularLocation>
        <location evidence="1 6 7">Nucleus</location>
    </subcellularLocation>
</comment>
<dbReference type="PANTHER" id="PTHR24331">
    <property type="entry name" value="DBX"/>
    <property type="match status" value="1"/>
</dbReference>
<dbReference type="SMART" id="SM00389">
    <property type="entry name" value="HOX"/>
    <property type="match status" value="1"/>
</dbReference>
<dbReference type="PROSITE" id="PS00027">
    <property type="entry name" value="HOMEOBOX_1"/>
    <property type="match status" value="1"/>
</dbReference>
<dbReference type="PANTHER" id="PTHR24331:SF0">
    <property type="entry name" value="DBX"/>
    <property type="match status" value="1"/>
</dbReference>
<dbReference type="GO" id="GO:0000981">
    <property type="term" value="F:DNA-binding transcription factor activity, RNA polymerase II-specific"/>
    <property type="evidence" value="ECO:0007669"/>
    <property type="project" value="InterPro"/>
</dbReference>
<dbReference type="GO" id="GO:0003677">
    <property type="term" value="F:DNA binding"/>
    <property type="evidence" value="ECO:0007669"/>
    <property type="project" value="UniProtKB-UniRule"/>
</dbReference>
<name>A0A2H8TIY2_9HEMI</name>
<proteinExistence type="inferred from homology"/>
<gene>
    <name evidence="9" type="primary">HLX_0</name>
</gene>
<evidence type="ECO:0000256" key="6">
    <source>
        <dbReference type="PROSITE-ProRule" id="PRU00108"/>
    </source>
</evidence>
<evidence type="ECO:0000256" key="4">
    <source>
        <dbReference type="ARBA" id="ARBA00023242"/>
    </source>
</evidence>
<dbReference type="OrthoDB" id="6159439at2759"/>
<protein>
    <submittedName>
        <fullName evidence="9">H2.0-like homeobox protein</fullName>
    </submittedName>
</protein>
<dbReference type="Gene3D" id="1.10.10.60">
    <property type="entry name" value="Homeodomain-like"/>
    <property type="match status" value="1"/>
</dbReference>
<evidence type="ECO:0000256" key="2">
    <source>
        <dbReference type="ARBA" id="ARBA00023125"/>
    </source>
</evidence>
<dbReference type="EMBL" id="GFXV01002204">
    <property type="protein sequence ID" value="MBW14009.1"/>
    <property type="molecule type" value="Transcribed_RNA"/>
</dbReference>
<evidence type="ECO:0000259" key="8">
    <source>
        <dbReference type="PROSITE" id="PS50071"/>
    </source>
</evidence>
<evidence type="ECO:0000256" key="1">
    <source>
        <dbReference type="ARBA" id="ARBA00004123"/>
    </source>
</evidence>
<dbReference type="InterPro" id="IPR017970">
    <property type="entry name" value="Homeobox_CS"/>
</dbReference>
<dbReference type="InterPro" id="IPR000047">
    <property type="entry name" value="HTH_motif"/>
</dbReference>
<evidence type="ECO:0000256" key="3">
    <source>
        <dbReference type="ARBA" id="ARBA00023155"/>
    </source>
</evidence>
<feature type="DNA-binding region" description="Homeobox" evidence="6">
    <location>
        <begin position="39"/>
        <end position="98"/>
    </location>
</feature>
<dbReference type="InterPro" id="IPR020479">
    <property type="entry name" value="HD_metazoa"/>
</dbReference>
<organism evidence="9">
    <name type="scientific">Melanaphis sacchari</name>
    <dbReference type="NCBI Taxonomy" id="742174"/>
    <lineage>
        <taxon>Eukaryota</taxon>
        <taxon>Metazoa</taxon>
        <taxon>Ecdysozoa</taxon>
        <taxon>Arthropoda</taxon>
        <taxon>Hexapoda</taxon>
        <taxon>Insecta</taxon>
        <taxon>Pterygota</taxon>
        <taxon>Neoptera</taxon>
        <taxon>Paraneoptera</taxon>
        <taxon>Hemiptera</taxon>
        <taxon>Sternorrhyncha</taxon>
        <taxon>Aphidomorpha</taxon>
        <taxon>Aphidoidea</taxon>
        <taxon>Aphididae</taxon>
        <taxon>Aphidini</taxon>
        <taxon>Melanaphis</taxon>
    </lineage>
</organism>
<sequence length="105" mass="12430">MDYRQPHPCLQVPDSLNFGIDRILNINTDSDRSASKKEKCSGRAVFTVTQKNWLEYYFQMEKYITKQNRKILASSLGLTDLQVKVWFQNRRMKWRHSTAVTSSRK</sequence>
<dbReference type="InterPro" id="IPR001356">
    <property type="entry name" value="HD"/>
</dbReference>
<evidence type="ECO:0000313" key="9">
    <source>
        <dbReference type="EMBL" id="MBW14009.1"/>
    </source>
</evidence>
<dbReference type="InterPro" id="IPR009057">
    <property type="entry name" value="Homeodomain-like_sf"/>
</dbReference>
<dbReference type="PRINTS" id="PR00024">
    <property type="entry name" value="HOMEOBOX"/>
</dbReference>
<evidence type="ECO:0000256" key="5">
    <source>
        <dbReference type="ARBA" id="ARBA00038504"/>
    </source>
</evidence>
<reference evidence="9" key="1">
    <citation type="submission" date="2017-10" db="EMBL/GenBank/DDBJ databases">
        <title>Transcriptome Assembly of Sugarcane Aphid Adults.</title>
        <authorList>
            <person name="Scully E.D."/>
            <person name="Palmer N.A."/>
            <person name="Geib S.M."/>
            <person name="Sarath G."/>
            <person name="Sattler S.E."/>
        </authorList>
    </citation>
    <scope>NUCLEOTIDE SEQUENCE</scope>
    <source>
        <tissue evidence="9">Whole body</tissue>
    </source>
</reference>
<dbReference type="PROSITE" id="PS50071">
    <property type="entry name" value="HOMEOBOX_2"/>
    <property type="match status" value="1"/>
</dbReference>
<dbReference type="SUPFAM" id="SSF46689">
    <property type="entry name" value="Homeodomain-like"/>
    <property type="match status" value="1"/>
</dbReference>